<proteinExistence type="predicted"/>
<dbReference type="AlphaFoldDB" id="C9ZJX1"/>
<reference evidence="2" key="1">
    <citation type="journal article" date="2010" name="PLoS Negl. Trop. Dis.">
        <title>The genome sequence of Trypanosoma brucei gambiense, causative agent of chronic human african trypanosomiasis.</title>
        <authorList>
            <person name="Jackson A.P."/>
            <person name="Sanders M."/>
            <person name="Berry A."/>
            <person name="McQuillan J."/>
            <person name="Aslett M.A."/>
            <person name="Quail M.A."/>
            <person name="Chukualim B."/>
            <person name="Capewell P."/>
            <person name="MacLeod A."/>
            <person name="Melville S.E."/>
            <person name="Gibson W."/>
            <person name="Barry J.D."/>
            <person name="Berriman M."/>
            <person name="Hertz-Fowler C."/>
        </authorList>
    </citation>
    <scope>NUCLEOTIDE SEQUENCE [LARGE SCALE GENOMIC DNA]</scope>
    <source>
        <strain evidence="2">MHOM/CI/86/DAL972</strain>
    </source>
</reference>
<evidence type="ECO:0000313" key="1">
    <source>
        <dbReference type="EMBL" id="CBH09735.1"/>
    </source>
</evidence>
<dbReference type="Proteomes" id="UP000002316">
    <property type="component" value="Chromosome 3"/>
</dbReference>
<dbReference type="RefSeq" id="XP_011772028.1">
    <property type="nucleotide sequence ID" value="XM_011773726.1"/>
</dbReference>
<organism evidence="1 2">
    <name type="scientific">Trypanosoma brucei gambiense (strain MHOM/CI/86/DAL972)</name>
    <dbReference type="NCBI Taxonomy" id="679716"/>
    <lineage>
        <taxon>Eukaryota</taxon>
        <taxon>Discoba</taxon>
        <taxon>Euglenozoa</taxon>
        <taxon>Kinetoplastea</taxon>
        <taxon>Metakinetoplastina</taxon>
        <taxon>Trypanosomatida</taxon>
        <taxon>Trypanosomatidae</taxon>
        <taxon>Trypanosoma</taxon>
    </lineage>
</organism>
<dbReference type="KEGG" id="tbg:TbgDal_III740"/>
<name>C9ZJX1_TRYB9</name>
<evidence type="ECO:0000313" key="2">
    <source>
        <dbReference type="Proteomes" id="UP000002316"/>
    </source>
</evidence>
<gene>
    <name evidence="1" type="ORF">TbgDal_III740</name>
</gene>
<dbReference type="GeneID" id="23859468"/>
<sequence length="110" mass="12467">MPGVRNVSSHTTPTSLSQLQFKEEVVVAGMLSLRESHWKGNAHMRSFLCHLPFYPPLSPFSFPTLPSSSFQAFSGTVIASSFRRCERVLPCPAPYNNLHPQIRLKLYYLE</sequence>
<dbReference type="EMBL" id="FN554966">
    <property type="protein sequence ID" value="CBH09735.1"/>
    <property type="molecule type" value="Genomic_DNA"/>
</dbReference>
<protein>
    <submittedName>
        <fullName evidence="1">Uncharacterized protein</fullName>
    </submittedName>
</protein>
<accession>C9ZJX1</accession>